<comment type="subcellular location">
    <subcellularLocation>
        <location evidence="1 2 3">Nucleus</location>
    </subcellularLocation>
</comment>
<evidence type="ECO:0000259" key="5">
    <source>
        <dbReference type="PROSITE" id="PS50071"/>
    </source>
</evidence>
<evidence type="ECO:0000256" key="4">
    <source>
        <dbReference type="SAM" id="Coils"/>
    </source>
</evidence>
<dbReference type="Gramene" id="OE9A077173T1">
    <property type="protein sequence ID" value="OE9A077173C1"/>
    <property type="gene ID" value="OE9A077173"/>
</dbReference>
<evidence type="ECO:0000313" key="7">
    <source>
        <dbReference type="Proteomes" id="UP000594638"/>
    </source>
</evidence>
<keyword evidence="2 3" id="KW-0371">Homeobox</keyword>
<evidence type="ECO:0000313" key="6">
    <source>
        <dbReference type="EMBL" id="CAA2977795.1"/>
    </source>
</evidence>
<reference evidence="6 7" key="1">
    <citation type="submission" date="2019-12" db="EMBL/GenBank/DDBJ databases">
        <authorList>
            <person name="Alioto T."/>
            <person name="Alioto T."/>
            <person name="Gomez Garrido J."/>
        </authorList>
    </citation>
    <scope>NUCLEOTIDE SEQUENCE [LARGE SCALE GENOMIC DNA]</scope>
</reference>
<comment type="caution">
    <text evidence="6">The sequence shown here is derived from an EMBL/GenBank/DDBJ whole genome shotgun (WGS) entry which is preliminary data.</text>
</comment>
<proteinExistence type="predicted"/>
<dbReference type="CDD" id="cd00086">
    <property type="entry name" value="homeodomain"/>
    <property type="match status" value="1"/>
</dbReference>
<sequence>MAKRFEKCQIDILKSAFEESENLTREKKVDLVRTTGLDMEQIASWFNRKRACKRARKSIGDLERNNADLQLALEESREKEAELQKKLNESKQREAELEAENQSLKQSLAISGGDMRFDSVLGFAADLHGVDDHILRP</sequence>
<dbReference type="Gene3D" id="1.10.10.60">
    <property type="entry name" value="Homeodomain-like"/>
    <property type="match status" value="1"/>
</dbReference>
<dbReference type="SUPFAM" id="SSF46689">
    <property type="entry name" value="Homeodomain-like"/>
    <property type="match status" value="1"/>
</dbReference>
<feature type="coiled-coil region" evidence="4">
    <location>
        <begin position="52"/>
        <end position="107"/>
    </location>
</feature>
<dbReference type="AlphaFoldDB" id="A0A8S0REY7"/>
<evidence type="ECO:0000256" key="2">
    <source>
        <dbReference type="PROSITE-ProRule" id="PRU00108"/>
    </source>
</evidence>
<keyword evidence="4" id="KW-0175">Coiled coil</keyword>
<gene>
    <name evidence="6" type="ORF">OLEA9_A077173</name>
</gene>
<dbReference type="SMART" id="SM00389">
    <property type="entry name" value="HOX"/>
    <property type="match status" value="1"/>
</dbReference>
<evidence type="ECO:0000256" key="3">
    <source>
        <dbReference type="RuleBase" id="RU000682"/>
    </source>
</evidence>
<organism evidence="6 7">
    <name type="scientific">Olea europaea subsp. europaea</name>
    <dbReference type="NCBI Taxonomy" id="158383"/>
    <lineage>
        <taxon>Eukaryota</taxon>
        <taxon>Viridiplantae</taxon>
        <taxon>Streptophyta</taxon>
        <taxon>Embryophyta</taxon>
        <taxon>Tracheophyta</taxon>
        <taxon>Spermatophyta</taxon>
        <taxon>Magnoliopsida</taxon>
        <taxon>eudicotyledons</taxon>
        <taxon>Gunneridae</taxon>
        <taxon>Pentapetalae</taxon>
        <taxon>asterids</taxon>
        <taxon>lamiids</taxon>
        <taxon>Lamiales</taxon>
        <taxon>Oleaceae</taxon>
        <taxon>Oleeae</taxon>
        <taxon>Olea</taxon>
    </lineage>
</organism>
<feature type="domain" description="Homeobox" evidence="5">
    <location>
        <begin position="1"/>
        <end position="56"/>
    </location>
</feature>
<dbReference type="Pfam" id="PF00046">
    <property type="entry name" value="Homeodomain"/>
    <property type="match status" value="1"/>
</dbReference>
<dbReference type="InterPro" id="IPR001356">
    <property type="entry name" value="HD"/>
</dbReference>
<dbReference type="GO" id="GO:0005634">
    <property type="term" value="C:nucleus"/>
    <property type="evidence" value="ECO:0007669"/>
    <property type="project" value="UniProtKB-SubCell"/>
</dbReference>
<dbReference type="InterPro" id="IPR009057">
    <property type="entry name" value="Homeodomain-like_sf"/>
</dbReference>
<dbReference type="GO" id="GO:0003677">
    <property type="term" value="F:DNA binding"/>
    <property type="evidence" value="ECO:0007669"/>
    <property type="project" value="UniProtKB-UniRule"/>
</dbReference>
<dbReference type="OrthoDB" id="10068367at2759"/>
<accession>A0A8S0REY7</accession>
<evidence type="ECO:0000256" key="1">
    <source>
        <dbReference type="ARBA" id="ARBA00004123"/>
    </source>
</evidence>
<keyword evidence="7" id="KW-1185">Reference proteome</keyword>
<feature type="DNA-binding region" description="Homeobox" evidence="2">
    <location>
        <begin position="3"/>
        <end position="57"/>
    </location>
</feature>
<keyword evidence="2 3" id="KW-0238">DNA-binding</keyword>
<name>A0A8S0REY7_OLEEU</name>
<dbReference type="Proteomes" id="UP000594638">
    <property type="component" value="Unassembled WGS sequence"/>
</dbReference>
<dbReference type="PROSITE" id="PS50071">
    <property type="entry name" value="HOMEOBOX_2"/>
    <property type="match status" value="1"/>
</dbReference>
<dbReference type="EMBL" id="CACTIH010003612">
    <property type="protein sequence ID" value="CAA2977795.1"/>
    <property type="molecule type" value="Genomic_DNA"/>
</dbReference>
<keyword evidence="2 3" id="KW-0539">Nucleus</keyword>
<protein>
    <submittedName>
        <fullName evidence="6">Homeobox-leucine zipper ATHB-52-like</fullName>
    </submittedName>
</protein>